<feature type="compositionally biased region" description="Polar residues" evidence="1">
    <location>
        <begin position="160"/>
        <end position="184"/>
    </location>
</feature>
<feature type="region of interest" description="Disordered" evidence="1">
    <location>
        <begin position="128"/>
        <end position="184"/>
    </location>
</feature>
<keyword evidence="2" id="KW-0732">Signal</keyword>
<evidence type="ECO:0000256" key="1">
    <source>
        <dbReference type="SAM" id="MobiDB-lite"/>
    </source>
</evidence>
<dbReference type="KEGG" id="psl:Psta_1093"/>
<name>D2R8F9_PIRSD</name>
<protein>
    <submittedName>
        <fullName evidence="3">Uncharacterized protein</fullName>
    </submittedName>
</protein>
<dbReference type="AlphaFoldDB" id="D2R8F9"/>
<organism evidence="3 4">
    <name type="scientific">Pirellula staleyi (strain ATCC 27377 / DSM 6068 / ICPB 4128)</name>
    <name type="common">Pirella staleyi</name>
    <dbReference type="NCBI Taxonomy" id="530564"/>
    <lineage>
        <taxon>Bacteria</taxon>
        <taxon>Pseudomonadati</taxon>
        <taxon>Planctomycetota</taxon>
        <taxon>Planctomycetia</taxon>
        <taxon>Pirellulales</taxon>
        <taxon>Pirellulaceae</taxon>
        <taxon>Pirellula</taxon>
    </lineage>
</organism>
<feature type="signal peptide" evidence="2">
    <location>
        <begin position="1"/>
        <end position="22"/>
    </location>
</feature>
<accession>D2R8F9</accession>
<sequence precursor="true">MPQKLSVLTLTMLATVSFSMTAAGQSTTNPAVDPVILIASDIAADSPYPEITDLPRPEVFAPAANLRPITDSAPNDIGHKGVIVARPSAATMLPPTHDTARQPLMSSDEYAASQSACLAPSQVQYPITPIQPGERLSPADVRPSLLEPSSAQGVFPPPSATTAPYNPSYSPATSRPGTVVQGPSYSEPIYSAPLNSPSINTMPPRIVDYTVPMNPTFGAPTYNYAAPSYVTPSYVAPSSYVAPTGPVVVAYPQTGVYGTLPTTGRGTTAATARPPVSRGGVSLGSGLYGQPTAYVDGQPVRNFFRWLSP</sequence>
<dbReference type="HOGENOM" id="CLU_899714_0_0_0"/>
<gene>
    <name evidence="3" type="ordered locus">Psta_1093</name>
</gene>
<reference evidence="3 4" key="1">
    <citation type="journal article" date="2009" name="Stand. Genomic Sci.">
        <title>Complete genome sequence of Pirellula staleyi type strain (ATCC 27377).</title>
        <authorList>
            <person name="Clum A."/>
            <person name="Tindall B.J."/>
            <person name="Sikorski J."/>
            <person name="Ivanova N."/>
            <person name="Mavrommatis K."/>
            <person name="Lucas S."/>
            <person name="Glavina del Rio T."/>
            <person name="Nolan M."/>
            <person name="Chen F."/>
            <person name="Tice H."/>
            <person name="Pitluck S."/>
            <person name="Cheng J.F."/>
            <person name="Chertkov O."/>
            <person name="Brettin T."/>
            <person name="Han C."/>
            <person name="Detter J.C."/>
            <person name="Kuske C."/>
            <person name="Bruce D."/>
            <person name="Goodwin L."/>
            <person name="Ovchinikova G."/>
            <person name="Pati A."/>
            <person name="Mikhailova N."/>
            <person name="Chen A."/>
            <person name="Palaniappan K."/>
            <person name="Land M."/>
            <person name="Hauser L."/>
            <person name="Chang Y.J."/>
            <person name="Jeffries C.D."/>
            <person name="Chain P."/>
            <person name="Rohde M."/>
            <person name="Goker M."/>
            <person name="Bristow J."/>
            <person name="Eisen J.A."/>
            <person name="Markowitz V."/>
            <person name="Hugenholtz P."/>
            <person name="Kyrpides N.C."/>
            <person name="Klenk H.P."/>
            <person name="Lapidus A."/>
        </authorList>
    </citation>
    <scope>NUCLEOTIDE SEQUENCE [LARGE SCALE GENOMIC DNA]</scope>
    <source>
        <strain evidence="4">ATCC 27377 / DSM 6068 / ICPB 4128</strain>
    </source>
</reference>
<feature type="chain" id="PRO_5003036110" evidence="2">
    <location>
        <begin position="23"/>
        <end position="309"/>
    </location>
</feature>
<evidence type="ECO:0000313" key="3">
    <source>
        <dbReference type="EMBL" id="ADB15776.1"/>
    </source>
</evidence>
<evidence type="ECO:0000313" key="4">
    <source>
        <dbReference type="Proteomes" id="UP000001887"/>
    </source>
</evidence>
<dbReference type="Proteomes" id="UP000001887">
    <property type="component" value="Chromosome"/>
</dbReference>
<evidence type="ECO:0000256" key="2">
    <source>
        <dbReference type="SAM" id="SignalP"/>
    </source>
</evidence>
<dbReference type="EMBL" id="CP001848">
    <property type="protein sequence ID" value="ADB15776.1"/>
    <property type="molecule type" value="Genomic_DNA"/>
</dbReference>
<keyword evidence="4" id="KW-1185">Reference proteome</keyword>
<proteinExistence type="predicted"/>